<dbReference type="OrthoDB" id="7842867at2"/>
<name>A0A323UN12_RHOPL</name>
<evidence type="ECO:0000313" key="2">
    <source>
        <dbReference type="Proteomes" id="UP000248134"/>
    </source>
</evidence>
<reference evidence="1 2" key="1">
    <citation type="submission" date="2018-06" db="EMBL/GenBank/DDBJ databases">
        <title>Draft Whole-Genome Sequence of the purple photosynthetic bacterium Rhodospeudomonas palustris XCP.</title>
        <authorList>
            <person name="Rayyan A."/>
            <person name="Meyer T.E."/>
            <person name="Kyndt J.A."/>
        </authorList>
    </citation>
    <scope>NUCLEOTIDE SEQUENCE [LARGE SCALE GENOMIC DNA]</scope>
    <source>
        <strain evidence="1 2">XCP</strain>
    </source>
</reference>
<dbReference type="RefSeq" id="WP_110785963.1">
    <property type="nucleotide sequence ID" value="NZ_QKQS01000013.1"/>
</dbReference>
<organism evidence="1 2">
    <name type="scientific">Rhodopseudomonas palustris</name>
    <dbReference type="NCBI Taxonomy" id="1076"/>
    <lineage>
        <taxon>Bacteria</taxon>
        <taxon>Pseudomonadati</taxon>
        <taxon>Pseudomonadota</taxon>
        <taxon>Alphaproteobacteria</taxon>
        <taxon>Hyphomicrobiales</taxon>
        <taxon>Nitrobacteraceae</taxon>
        <taxon>Rhodopseudomonas</taxon>
    </lineage>
</organism>
<accession>A0A323UN12</accession>
<proteinExistence type="predicted"/>
<dbReference type="AlphaFoldDB" id="A0A323UN12"/>
<dbReference type="EMBL" id="QKQS01000013">
    <property type="protein sequence ID" value="PZA12466.1"/>
    <property type="molecule type" value="Genomic_DNA"/>
</dbReference>
<protein>
    <submittedName>
        <fullName evidence="1">Uncharacterized protein</fullName>
    </submittedName>
</protein>
<dbReference type="Proteomes" id="UP000248134">
    <property type="component" value="Unassembled WGS sequence"/>
</dbReference>
<evidence type="ECO:0000313" key="1">
    <source>
        <dbReference type="EMBL" id="PZA12466.1"/>
    </source>
</evidence>
<gene>
    <name evidence="1" type="ORF">DNX69_10860</name>
</gene>
<sequence>MIVPATISERLAASALVGYLAAVEATLKPLFPDITVRQHPGRIDVSDIVEKDIFTPPMIALAAVKWKLDGDLAGSWDLPVEAAAYIVTEDMALGGRAWRRQEVAHALSVGLLGVLGDLDASRWGLLRIAPPQKVEARPLFTSEVFAKGAAYYVVTWEQTLKGFGSSPLERPPIAEPQIFDFDGEPVDDSDGAPV</sequence>
<comment type="caution">
    <text evidence="1">The sequence shown here is derived from an EMBL/GenBank/DDBJ whole genome shotgun (WGS) entry which is preliminary data.</text>
</comment>